<keyword evidence="6" id="KW-1185">Reference proteome</keyword>
<evidence type="ECO:0000259" key="4">
    <source>
        <dbReference type="Pfam" id="PF00447"/>
    </source>
</evidence>
<sequence length="231" mass="26195">MTSRHTKPDTSDFLKKFARVLKKPDIKSFQWSDDGKYVVVNWTLCEEERGKHRKALSILKRVEDTTSLRRLLGCHGFKKMARRSSSDVLVFEHHDFVQRREDNKRSKSSGSGYHLGNMEESSPCMSSDVLSDMCFSPIKRKNARSLYQYMNYSSPAPVAEPQDPLQHDPVSDPPCTSLSLVEVQRPKEIDPEKSLGLPAEERPLQESIQTSLLPPLSPHPQDVGVSDDLIS</sequence>
<organism evidence="5 6">
    <name type="scientific">Alosa alosa</name>
    <name type="common">allis shad</name>
    <dbReference type="NCBI Taxonomy" id="278164"/>
    <lineage>
        <taxon>Eukaryota</taxon>
        <taxon>Metazoa</taxon>
        <taxon>Chordata</taxon>
        <taxon>Craniata</taxon>
        <taxon>Vertebrata</taxon>
        <taxon>Euteleostomi</taxon>
        <taxon>Actinopterygii</taxon>
        <taxon>Neopterygii</taxon>
        <taxon>Teleostei</taxon>
        <taxon>Clupei</taxon>
        <taxon>Clupeiformes</taxon>
        <taxon>Clupeoidei</taxon>
        <taxon>Clupeidae</taxon>
        <taxon>Alosa</taxon>
    </lineage>
</organism>
<dbReference type="Pfam" id="PF00447">
    <property type="entry name" value="HSF_DNA-bind"/>
    <property type="match status" value="1"/>
</dbReference>
<dbReference type="Gene3D" id="1.10.10.10">
    <property type="entry name" value="Winged helix-like DNA-binding domain superfamily/Winged helix DNA-binding domain"/>
    <property type="match status" value="1"/>
</dbReference>
<comment type="similarity">
    <text evidence="1">Belongs to the HSF family.</text>
</comment>
<evidence type="ECO:0000313" key="6">
    <source>
        <dbReference type="Proteomes" id="UP000823561"/>
    </source>
</evidence>
<dbReference type="EMBL" id="JADWDJ010000011">
    <property type="protein sequence ID" value="KAG5273114.1"/>
    <property type="molecule type" value="Genomic_DNA"/>
</dbReference>
<name>A0AAV6GF05_9TELE</name>
<dbReference type="GO" id="GO:0043565">
    <property type="term" value="F:sequence-specific DNA binding"/>
    <property type="evidence" value="ECO:0007669"/>
    <property type="project" value="InterPro"/>
</dbReference>
<feature type="region of interest" description="Disordered" evidence="3">
    <location>
        <begin position="100"/>
        <end position="125"/>
    </location>
</feature>
<dbReference type="Proteomes" id="UP000823561">
    <property type="component" value="Chromosome 11"/>
</dbReference>
<evidence type="ECO:0000256" key="1">
    <source>
        <dbReference type="ARBA" id="ARBA00006403"/>
    </source>
</evidence>
<feature type="domain" description="HSF-type DNA-binding" evidence="4">
    <location>
        <begin position="13"/>
        <end position="102"/>
    </location>
</feature>
<dbReference type="InterPro" id="IPR036388">
    <property type="entry name" value="WH-like_DNA-bd_sf"/>
</dbReference>
<evidence type="ECO:0000256" key="2">
    <source>
        <dbReference type="ARBA" id="ARBA00023125"/>
    </source>
</evidence>
<keyword evidence="2" id="KW-0238">DNA-binding</keyword>
<protein>
    <recommendedName>
        <fullName evidence="4">HSF-type DNA-binding domain-containing protein</fullName>
    </recommendedName>
</protein>
<accession>A0AAV6GF05</accession>
<feature type="compositionally biased region" description="Basic and acidic residues" evidence="3">
    <location>
        <begin position="184"/>
        <end position="204"/>
    </location>
</feature>
<dbReference type="AlphaFoldDB" id="A0AAV6GF05"/>
<dbReference type="InterPro" id="IPR000232">
    <property type="entry name" value="HSF_DNA-bd"/>
</dbReference>
<reference evidence="5" key="1">
    <citation type="submission" date="2020-10" db="EMBL/GenBank/DDBJ databases">
        <title>Chromosome-scale genome assembly of the Allis shad, Alosa alosa.</title>
        <authorList>
            <person name="Margot Z."/>
            <person name="Christophe K."/>
            <person name="Cabau C."/>
            <person name="Louis A."/>
            <person name="Berthelot C."/>
            <person name="Parey E."/>
            <person name="Roest Crollius H."/>
            <person name="Montfort J."/>
            <person name="Robinson-Rechavi M."/>
            <person name="Bucao C."/>
            <person name="Bouchez O."/>
            <person name="Gislard M."/>
            <person name="Lluch J."/>
            <person name="Milhes M."/>
            <person name="Lampietro C."/>
            <person name="Lopez Roques C."/>
            <person name="Donnadieu C."/>
            <person name="Braasch I."/>
            <person name="Desvignes T."/>
            <person name="Postlethwait J."/>
            <person name="Bobe J."/>
            <person name="Guiguen Y."/>
        </authorList>
    </citation>
    <scope>NUCLEOTIDE SEQUENCE</scope>
    <source>
        <strain evidence="5">M-15738</strain>
        <tissue evidence="5">Blood</tissue>
    </source>
</reference>
<comment type="caution">
    <text evidence="5">The sequence shown here is derived from an EMBL/GenBank/DDBJ whole genome shotgun (WGS) entry which is preliminary data.</text>
</comment>
<evidence type="ECO:0000256" key="3">
    <source>
        <dbReference type="SAM" id="MobiDB-lite"/>
    </source>
</evidence>
<gene>
    <name evidence="5" type="ORF">AALO_G00147800</name>
</gene>
<feature type="region of interest" description="Disordered" evidence="3">
    <location>
        <begin position="157"/>
        <end position="231"/>
    </location>
</feature>
<evidence type="ECO:0000313" key="5">
    <source>
        <dbReference type="EMBL" id="KAG5273114.1"/>
    </source>
</evidence>
<proteinExistence type="inferred from homology"/>
<dbReference type="GO" id="GO:0003700">
    <property type="term" value="F:DNA-binding transcription factor activity"/>
    <property type="evidence" value="ECO:0007669"/>
    <property type="project" value="InterPro"/>
</dbReference>